<dbReference type="Pfam" id="PF11979">
    <property type="entry name" value="SARA_C"/>
    <property type="match status" value="2"/>
</dbReference>
<protein>
    <recommendedName>
        <fullName evidence="7">FYVE-type domain-containing protein</fullName>
    </recommendedName>
</protein>
<organism evidence="8 9">
    <name type="scientific">Hirundo rustica rustica</name>
    <dbReference type="NCBI Taxonomy" id="333673"/>
    <lineage>
        <taxon>Eukaryota</taxon>
        <taxon>Metazoa</taxon>
        <taxon>Chordata</taxon>
        <taxon>Craniata</taxon>
        <taxon>Vertebrata</taxon>
        <taxon>Euteleostomi</taxon>
        <taxon>Archelosauria</taxon>
        <taxon>Archosauria</taxon>
        <taxon>Dinosauria</taxon>
        <taxon>Saurischia</taxon>
        <taxon>Theropoda</taxon>
        <taxon>Coelurosauria</taxon>
        <taxon>Aves</taxon>
        <taxon>Neognathae</taxon>
        <taxon>Neoaves</taxon>
        <taxon>Telluraves</taxon>
        <taxon>Australaves</taxon>
        <taxon>Passeriformes</taxon>
        <taxon>Sylvioidea</taxon>
        <taxon>Hirundinidae</taxon>
        <taxon>Hirundo</taxon>
    </lineage>
</organism>
<dbReference type="Gene3D" id="3.30.1360.220">
    <property type="entry name" value="Domain of unknown function (DUF3480), N-terminal subdomain"/>
    <property type="match status" value="1"/>
</dbReference>
<dbReference type="InterPro" id="IPR019356">
    <property type="entry name" value="Menorin_dom"/>
</dbReference>
<evidence type="ECO:0000256" key="2">
    <source>
        <dbReference type="ARBA" id="ARBA00022771"/>
    </source>
</evidence>
<proteinExistence type="inferred from homology"/>
<feature type="compositionally biased region" description="Polar residues" evidence="6">
    <location>
        <begin position="70"/>
        <end position="79"/>
    </location>
</feature>
<feature type="region of interest" description="Disordered" evidence="6">
    <location>
        <begin position="1246"/>
        <end position="1266"/>
    </location>
</feature>
<evidence type="ECO:0000256" key="6">
    <source>
        <dbReference type="SAM" id="MobiDB-lite"/>
    </source>
</evidence>
<dbReference type="InterPro" id="IPR022557">
    <property type="entry name" value="SARA-like_C"/>
</dbReference>
<keyword evidence="2 5" id="KW-0863">Zinc-finger</keyword>
<dbReference type="PANTHER" id="PTHR46319">
    <property type="entry name" value="ZINC FINGER FYVE DOMAIN-CONTAINING PROTEIN"/>
    <property type="match status" value="1"/>
</dbReference>
<dbReference type="STRING" id="333673.A0A3M0K9S0"/>
<dbReference type="PANTHER" id="PTHR46319:SF1">
    <property type="entry name" value="ZINC FINGER FYVE DOMAIN-CONTAINING PROTEIN 16"/>
    <property type="match status" value="1"/>
</dbReference>
<dbReference type="Pfam" id="PF10223">
    <property type="entry name" value="Menorin_N"/>
    <property type="match status" value="1"/>
</dbReference>
<feature type="compositionally biased region" description="Basic and acidic residues" evidence="6">
    <location>
        <begin position="258"/>
        <end position="269"/>
    </location>
</feature>
<dbReference type="FunFam" id="3.30.40.10:FF:000084">
    <property type="entry name" value="Zinc finger, FYVE domain-containing 9b"/>
    <property type="match status" value="1"/>
</dbReference>
<feature type="compositionally biased region" description="Low complexity" evidence="6">
    <location>
        <begin position="845"/>
        <end position="859"/>
    </location>
</feature>
<evidence type="ECO:0000256" key="4">
    <source>
        <dbReference type="ARBA" id="ARBA00044953"/>
    </source>
</evidence>
<dbReference type="GO" id="GO:0006622">
    <property type="term" value="P:protein targeting to lysosome"/>
    <property type="evidence" value="ECO:0007669"/>
    <property type="project" value="TreeGrafter"/>
</dbReference>
<keyword evidence="3" id="KW-0862">Zinc</keyword>
<dbReference type="GO" id="GO:0031901">
    <property type="term" value="C:early endosome membrane"/>
    <property type="evidence" value="ECO:0007669"/>
    <property type="project" value="TreeGrafter"/>
</dbReference>
<dbReference type="GO" id="GO:0016197">
    <property type="term" value="P:endosomal transport"/>
    <property type="evidence" value="ECO:0007669"/>
    <property type="project" value="TreeGrafter"/>
</dbReference>
<feature type="region of interest" description="Disordered" evidence="6">
    <location>
        <begin position="253"/>
        <end position="275"/>
    </location>
</feature>
<dbReference type="OrthoDB" id="5872154at2759"/>
<evidence type="ECO:0000256" key="3">
    <source>
        <dbReference type="ARBA" id="ARBA00022833"/>
    </source>
</evidence>
<feature type="compositionally biased region" description="Polar residues" evidence="6">
    <location>
        <begin position="629"/>
        <end position="655"/>
    </location>
</feature>
<evidence type="ECO:0000313" key="8">
    <source>
        <dbReference type="EMBL" id="RMC08074.1"/>
    </source>
</evidence>
<evidence type="ECO:0000256" key="1">
    <source>
        <dbReference type="ARBA" id="ARBA00022723"/>
    </source>
</evidence>
<dbReference type="SMART" id="SM01421">
    <property type="entry name" value="DUF3480"/>
    <property type="match status" value="1"/>
</dbReference>
<dbReference type="PROSITE" id="PS50178">
    <property type="entry name" value="ZF_FYVE"/>
    <property type="match status" value="1"/>
</dbReference>
<keyword evidence="1" id="KW-0479">Metal-binding</keyword>
<feature type="region of interest" description="Disordered" evidence="6">
    <location>
        <begin position="813"/>
        <end position="866"/>
    </location>
</feature>
<dbReference type="InterPro" id="IPR017455">
    <property type="entry name" value="Znf_FYVE-rel"/>
</dbReference>
<dbReference type="InterPro" id="IPR000306">
    <property type="entry name" value="Znf_FYVE"/>
</dbReference>
<dbReference type="GO" id="GO:0008270">
    <property type="term" value="F:zinc ion binding"/>
    <property type="evidence" value="ECO:0007669"/>
    <property type="project" value="UniProtKB-KW"/>
</dbReference>
<evidence type="ECO:0000259" key="7">
    <source>
        <dbReference type="PROSITE" id="PS50178"/>
    </source>
</evidence>
<feature type="region of interest" description="Disordered" evidence="6">
    <location>
        <begin position="51"/>
        <end position="79"/>
    </location>
</feature>
<sequence>MDSYFRAAVCDLDKVLDEFEQNTDECECFRTLQDPYDSKLSSVLDCLEHAHPTPELPEDPARCPAPEESSVYTPAGTSDVLSYSPPKEKAVAGPDLLSTVDRGSLNEIQSLNLGRCSAPVCDLVSDTANLVHSVSVREGSQKLQPDDFQCSEGPAGCGMSCVPIPLCVTSPGCSGAARTKEGDEDSVLQDSGHLTTEQSNNFALKPESHAAGTVLGLCDDQHRTESVKCNEVLDHAGQTATLDTECVTVTSQSLHAQSPKDEKASEKLPFEPQDDSACSAASKEVYGGNAIGKVDPNDGSNVDSMPSDLPKRHPLHCSNATLPGNSVLPGSSCQIGAEVELEKKDTEDNLGIEELNSSEMLSSVSVEEVISDTVTVHAGESKTRFPSRESCENSSCHEQEDVVEISESIAEKSRDGEKYNTENVIDDGGSQQIKASASAFLDLEAEPYGVGVDTFYDESISSVMADFTDENVIKSDILISDAELDDFLYGQSLQSSVLKSSDIDGNLMEADADGGNLTDLNNLDLTEVSEELTQTKLEEIVSISSNLKASVPDNEVEAAVGVSMSHSQGSDSESGRGALASNICIKGAIPKQLLDFSQGAAGQGQLNRTNELERENQESGSVTPEAPLSDTSANVGNNSDPGDSSSEAGGNQTESAKSHKIPAVLSWKQPLWVPDSEAPNCMNCQAKFTFTKRRHHCRACGKVFCGSCCKRKCKLHYMEKEARVCTGCYDDINKGLYPREQKRVWFADGILPNGEVADTAKLSSGGKRSQDSSPVNPDLLETLAAANPEENELLTDINQKLEEEIDKMTRMEELHPSVPSDGAQQATPGPSEVAPSYKSVTLGTEECSPAAAEKSSPSSVDQSTRDVPVTASSYRALCGIENWVQREISLLPDGDQLPPLLLALDENGKDLLVEEHPVHQKVALLLGKGRSNPLTFILNANLLVNVKLITYSSEECWCFSTNGLHGLGQAEIVILLQRLPDEDVFPSEIFKLFLDIYKDAMKGRFIKSMENITFTENFLSNKEHGGFLFVSPTFQKFDDQILPDNTFLFGILIHKLEIPWAKVFPIRLMLRLGAEYGAYPTPVVSVRHRKPLFGDIGHTIMNLLVDLRNYQYTLHTIDNLFVHVEMGRSCIKIPLRKYHEVMKLINSSNEHVISIGASFNTEADSHLVCVQNKQGLYHTQAISATGQPRKDGLMVQITQETMESLRQALRDKRDFKITCGKMDAGDVKEYVDICWVENEEKTNKGILSPVDGKSMEGTQSEKAPQYRDFEREGKVMKCTEVYYFVKDHEPSSVVPHQFAKEIAIACSHALCPHLKTLKNSGMNKIGLRVSIDSDVVQKSADFIAPHTVVVALGDVHMVEVDVLLRGGDRDPILAHPPDTDSDITLQEWLEQMVSTNKGIKLDFKSLAAVGPSLELLGQVGQPLDRPVWLNGDVLPGPCGSCAPLDAHAFLGTVTSSCPDATLSLGWTTGCHQGQGYEWPMVQEMSRLCHPLSQPVTFAVRAALVPSSIPQLRWLLQQSHRYSLTIWTGKEDMYSIEDLLLIRENFDNSRVYYDIFEPQNSEFKKAIGIES</sequence>
<feature type="domain" description="FYVE-type" evidence="7">
    <location>
        <begin position="675"/>
        <end position="733"/>
    </location>
</feature>
<dbReference type="Gene3D" id="3.30.500.40">
    <property type="match status" value="1"/>
</dbReference>
<keyword evidence="9" id="KW-1185">Reference proteome</keyword>
<evidence type="ECO:0000313" key="9">
    <source>
        <dbReference type="Proteomes" id="UP000269221"/>
    </source>
</evidence>
<dbReference type="InterPro" id="IPR011011">
    <property type="entry name" value="Znf_FYVE_PHD"/>
</dbReference>
<dbReference type="CDD" id="cd15729">
    <property type="entry name" value="FYVE_endofin"/>
    <property type="match status" value="1"/>
</dbReference>
<dbReference type="Pfam" id="PF01363">
    <property type="entry name" value="FYVE"/>
    <property type="match status" value="1"/>
</dbReference>
<dbReference type="EMBL" id="QRBI01000118">
    <property type="protein sequence ID" value="RMC08074.1"/>
    <property type="molecule type" value="Genomic_DNA"/>
</dbReference>
<name>A0A3M0K9S0_HIRRU</name>
<feature type="region of interest" description="Disordered" evidence="6">
    <location>
        <begin position="604"/>
        <end position="660"/>
    </location>
</feature>
<reference evidence="8 9" key="1">
    <citation type="submission" date="2018-07" db="EMBL/GenBank/DDBJ databases">
        <title>A high quality draft genome assembly of the barn swallow (H. rustica rustica).</title>
        <authorList>
            <person name="Formenti G."/>
            <person name="Chiara M."/>
            <person name="Poveda L."/>
            <person name="Francoijs K.-J."/>
            <person name="Bonisoli-Alquati A."/>
            <person name="Canova L."/>
            <person name="Gianfranceschi L."/>
            <person name="Horner D.S."/>
            <person name="Saino N."/>
        </authorList>
    </citation>
    <scope>NUCLEOTIDE SEQUENCE [LARGE SCALE GENOMIC DNA]</scope>
    <source>
        <strain evidence="8">Chelidonia</strain>
        <tissue evidence="8">Blood</tissue>
    </source>
</reference>
<dbReference type="Gene3D" id="3.30.40.10">
    <property type="entry name" value="Zinc/RING finger domain, C3HC4 (zinc finger)"/>
    <property type="match status" value="1"/>
</dbReference>
<evidence type="ECO:0000256" key="5">
    <source>
        <dbReference type="PROSITE-ProRule" id="PRU00091"/>
    </source>
</evidence>
<comment type="similarity">
    <text evidence="4">Belongs to the menorin family.</text>
</comment>
<dbReference type="InterPro" id="IPR013083">
    <property type="entry name" value="Znf_RING/FYVE/PHD"/>
</dbReference>
<comment type="caution">
    <text evidence="8">The sequence shown here is derived from an EMBL/GenBank/DDBJ whole genome shotgun (WGS) entry which is preliminary data.</text>
</comment>
<accession>A0A3M0K9S0</accession>
<dbReference type="Proteomes" id="UP000269221">
    <property type="component" value="Unassembled WGS sequence"/>
</dbReference>
<dbReference type="SMART" id="SM00064">
    <property type="entry name" value="FYVE"/>
    <property type="match status" value="1"/>
</dbReference>
<gene>
    <name evidence="8" type="ORF">DUI87_15105</name>
</gene>
<dbReference type="SUPFAM" id="SSF57903">
    <property type="entry name" value="FYVE/PHD zinc finger"/>
    <property type="match status" value="1"/>
</dbReference>